<evidence type="ECO:0000313" key="2">
    <source>
        <dbReference type="Proteomes" id="UP000281028"/>
    </source>
</evidence>
<dbReference type="EMBL" id="RIAR02000001">
    <property type="protein sequence ID" value="NSL86463.1"/>
    <property type="molecule type" value="Genomic_DNA"/>
</dbReference>
<proteinExistence type="predicted"/>
<comment type="caution">
    <text evidence="1">The sequence shown here is derived from an EMBL/GenBank/DDBJ whole genome shotgun (WGS) entry which is preliminary data.</text>
</comment>
<keyword evidence="2" id="KW-1185">Reference proteome</keyword>
<protein>
    <submittedName>
        <fullName evidence="1">T9SS type A sorting domain-containing protein</fullName>
    </submittedName>
</protein>
<evidence type="ECO:0000313" key="1">
    <source>
        <dbReference type="EMBL" id="NSL86463.1"/>
    </source>
</evidence>
<dbReference type="Proteomes" id="UP000281028">
    <property type="component" value="Unassembled WGS sequence"/>
</dbReference>
<organism evidence="1 2">
    <name type="scientific">Chitinophaga solisilvae</name>
    <dbReference type="NCBI Taxonomy" id="1233460"/>
    <lineage>
        <taxon>Bacteria</taxon>
        <taxon>Pseudomonadati</taxon>
        <taxon>Bacteroidota</taxon>
        <taxon>Chitinophagia</taxon>
        <taxon>Chitinophagales</taxon>
        <taxon>Chitinophagaceae</taxon>
        <taxon>Chitinophaga</taxon>
    </lineage>
</organism>
<dbReference type="AlphaFoldDB" id="A0A9Q5D533"/>
<reference evidence="1" key="1">
    <citation type="submission" date="2020-05" db="EMBL/GenBank/DDBJ databases">
        <title>Chitinophaga laudate sp. nov., isolated from a tropical peat swamp.</title>
        <authorList>
            <person name="Goh C.B.S."/>
            <person name="Lee M.S."/>
            <person name="Parimannan S."/>
            <person name="Pasbakhsh P."/>
            <person name="Yule C.M."/>
            <person name="Rajandas H."/>
            <person name="Loke S."/>
            <person name="Croft L."/>
            <person name="Tan J.B.L."/>
        </authorList>
    </citation>
    <scope>NUCLEOTIDE SEQUENCE</scope>
    <source>
        <strain evidence="1">Mgbs1</strain>
    </source>
</reference>
<accession>A0A9Q5D533</accession>
<sequence length="107" mass="11889">MNLWSLLIWLQQTTGMIAACNEQLHCSITQQQGDSVSIRIRMEEEESGCSQLTILNSQHFPVRMIPFAPQSISAGQLVCVTGLPPGIYIVRITMAGKAAEKQFVIRQ</sequence>
<gene>
    <name evidence="1" type="ORF">ECE50_006460</name>
</gene>
<name>A0A9Q5D533_9BACT</name>
<dbReference type="OrthoDB" id="675751at2"/>